<dbReference type="OrthoDB" id="5835829at2759"/>
<dbReference type="Pfam" id="PF00201">
    <property type="entry name" value="UDPGT"/>
    <property type="match status" value="1"/>
</dbReference>
<dbReference type="Gene3D" id="3.40.50.2000">
    <property type="entry name" value="Glycogen Phosphorylase B"/>
    <property type="match status" value="2"/>
</dbReference>
<dbReference type="GO" id="GO:0080043">
    <property type="term" value="F:quercetin 3-O-glucosyltransferase activity"/>
    <property type="evidence" value="ECO:0007669"/>
    <property type="project" value="TreeGrafter"/>
</dbReference>
<dbReference type="FunFam" id="3.40.50.2000:FF:000040">
    <property type="entry name" value="UDP-glycosyltransferase 76C1"/>
    <property type="match status" value="1"/>
</dbReference>
<protein>
    <recommendedName>
        <fullName evidence="6">UDP-glycosyltransferases domain-containing protein</fullName>
    </recommendedName>
</protein>
<proteinExistence type="inferred from homology"/>
<dbReference type="PANTHER" id="PTHR11926">
    <property type="entry name" value="GLUCOSYL/GLUCURONOSYL TRANSFERASES"/>
    <property type="match status" value="1"/>
</dbReference>
<dbReference type="SUPFAM" id="SSF53756">
    <property type="entry name" value="UDP-Glycosyltransferase/glycogen phosphorylase"/>
    <property type="match status" value="1"/>
</dbReference>
<gene>
    <name evidence="4" type="ORF">EZV62_002801</name>
</gene>
<keyword evidence="5" id="KW-1185">Reference proteome</keyword>
<dbReference type="AlphaFoldDB" id="A0A5C7J059"/>
<dbReference type="GO" id="GO:0080044">
    <property type="term" value="F:quercetin 7-O-glucosyltransferase activity"/>
    <property type="evidence" value="ECO:0007669"/>
    <property type="project" value="TreeGrafter"/>
</dbReference>
<comment type="caution">
    <text evidence="4">The sequence shown here is derived from an EMBL/GenBank/DDBJ whole genome shotgun (WGS) entry which is preliminary data.</text>
</comment>
<evidence type="ECO:0000313" key="5">
    <source>
        <dbReference type="Proteomes" id="UP000323000"/>
    </source>
</evidence>
<dbReference type="EMBL" id="VAHF01000001">
    <property type="protein sequence ID" value="TXG74222.1"/>
    <property type="molecule type" value="Genomic_DNA"/>
</dbReference>
<keyword evidence="2" id="KW-0328">Glycosyltransferase</keyword>
<dbReference type="CDD" id="cd03784">
    <property type="entry name" value="GT1_Gtf-like"/>
    <property type="match status" value="1"/>
</dbReference>
<keyword evidence="3" id="KW-0808">Transferase</keyword>
<evidence type="ECO:0000256" key="2">
    <source>
        <dbReference type="ARBA" id="ARBA00022676"/>
    </source>
</evidence>
<accession>A0A5C7J059</accession>
<sequence>MEEQGGTIEVLIEMIEEQQLERQDHQELPCIIYDLLVYSAEAVAHHLKLPSIVLQTSSVASVLSYYICPEIKKEGYTPFQESKSLELVPELYPLRFKDLPVFNVKSVDDFQQFVTTALNLRTSCMILNSIDCLEQQSLMQLRQKLQVPIFLIGPMHKLVPVPSSSLLEEDRSYISWLDKQTDNSVLYVSFGSIAAVEEKELAEMAWGLANSKQPFLWVLRPGSVRMSESVDSLLDDFKETVGERGCIVKWAPQKEVLAHSAVGGFWSHCGWNSTLESVSEGVPMICRPFTADQKVLSRYVSQVWRVGIELENVFERGEIERAIKLLMVEKGEEIRQRAAELKLELQLSVQKGGSSYNSLNELVEFIVSVYVGIFVKTKIHILCRREVFEAYWCRNKHKI</sequence>
<evidence type="ECO:0000256" key="1">
    <source>
        <dbReference type="ARBA" id="ARBA00009995"/>
    </source>
</evidence>
<comment type="similarity">
    <text evidence="1">Belongs to the UDP-glycosyltransferase family.</text>
</comment>
<reference evidence="5" key="1">
    <citation type="journal article" date="2019" name="Gigascience">
        <title>De novo genome assembly of the endangered Acer yangbiense, a plant species with extremely small populations endemic to Yunnan Province, China.</title>
        <authorList>
            <person name="Yang J."/>
            <person name="Wariss H.M."/>
            <person name="Tao L."/>
            <person name="Zhang R."/>
            <person name="Yun Q."/>
            <person name="Hollingsworth P."/>
            <person name="Dao Z."/>
            <person name="Luo G."/>
            <person name="Guo H."/>
            <person name="Ma Y."/>
            <person name="Sun W."/>
        </authorList>
    </citation>
    <scope>NUCLEOTIDE SEQUENCE [LARGE SCALE GENOMIC DNA]</scope>
    <source>
        <strain evidence="5">cv. Malutang</strain>
    </source>
</reference>
<dbReference type="InterPro" id="IPR002213">
    <property type="entry name" value="UDP_glucos_trans"/>
</dbReference>
<dbReference type="PANTHER" id="PTHR11926:SF1489">
    <property type="entry name" value="HEXOSYLTRANSFERASE-RELATED"/>
    <property type="match status" value="1"/>
</dbReference>
<evidence type="ECO:0008006" key="6">
    <source>
        <dbReference type="Google" id="ProtNLM"/>
    </source>
</evidence>
<evidence type="ECO:0000313" key="4">
    <source>
        <dbReference type="EMBL" id="TXG74222.1"/>
    </source>
</evidence>
<organism evidence="4 5">
    <name type="scientific">Acer yangbiense</name>
    <dbReference type="NCBI Taxonomy" id="1000413"/>
    <lineage>
        <taxon>Eukaryota</taxon>
        <taxon>Viridiplantae</taxon>
        <taxon>Streptophyta</taxon>
        <taxon>Embryophyta</taxon>
        <taxon>Tracheophyta</taxon>
        <taxon>Spermatophyta</taxon>
        <taxon>Magnoliopsida</taxon>
        <taxon>eudicotyledons</taxon>
        <taxon>Gunneridae</taxon>
        <taxon>Pentapetalae</taxon>
        <taxon>rosids</taxon>
        <taxon>malvids</taxon>
        <taxon>Sapindales</taxon>
        <taxon>Sapindaceae</taxon>
        <taxon>Hippocastanoideae</taxon>
        <taxon>Acereae</taxon>
        <taxon>Acer</taxon>
    </lineage>
</organism>
<evidence type="ECO:0000256" key="3">
    <source>
        <dbReference type="ARBA" id="ARBA00022679"/>
    </source>
</evidence>
<name>A0A5C7J059_9ROSI</name>
<dbReference type="Proteomes" id="UP000323000">
    <property type="component" value="Chromosome 1"/>
</dbReference>